<feature type="transmembrane region" description="Helical" evidence="1">
    <location>
        <begin position="52"/>
        <end position="72"/>
    </location>
</feature>
<organism evidence="3 4">
    <name type="scientific">Brevibacillus porteri</name>
    <dbReference type="NCBI Taxonomy" id="2126350"/>
    <lineage>
        <taxon>Bacteria</taxon>
        <taxon>Bacillati</taxon>
        <taxon>Bacillota</taxon>
        <taxon>Bacilli</taxon>
        <taxon>Bacillales</taxon>
        <taxon>Paenibacillaceae</taxon>
        <taxon>Brevibacillus</taxon>
    </lineage>
</organism>
<name>A0ABX5FGY5_9BACL</name>
<gene>
    <name evidence="3" type="ORF">C7R92_30425</name>
</gene>
<accession>A0ABX5FGY5</accession>
<keyword evidence="1" id="KW-1133">Transmembrane helix</keyword>
<evidence type="ECO:0000313" key="4">
    <source>
        <dbReference type="Proteomes" id="UP000241645"/>
    </source>
</evidence>
<dbReference type="Gene3D" id="2.60.40.1630">
    <property type="entry name" value="bacillus anthracis domain"/>
    <property type="match status" value="1"/>
</dbReference>
<evidence type="ECO:0000256" key="1">
    <source>
        <dbReference type="SAM" id="Phobius"/>
    </source>
</evidence>
<feature type="domain" description="DUF4179" evidence="2">
    <location>
        <begin position="48"/>
        <end position="139"/>
    </location>
</feature>
<keyword evidence="1" id="KW-0472">Membrane</keyword>
<dbReference type="GeneID" id="95754387"/>
<comment type="caution">
    <text evidence="3">The sequence shown here is derived from an EMBL/GenBank/DDBJ whole genome shotgun (WGS) entry which is preliminary data.</text>
</comment>
<evidence type="ECO:0000313" key="3">
    <source>
        <dbReference type="EMBL" id="PSK02360.1"/>
    </source>
</evidence>
<keyword evidence="1" id="KW-0812">Transmembrane</keyword>
<protein>
    <submittedName>
        <fullName evidence="3">DUF4179 domain-containing protein</fullName>
    </submittedName>
</protein>
<evidence type="ECO:0000259" key="2">
    <source>
        <dbReference type="Pfam" id="PF13786"/>
    </source>
</evidence>
<dbReference type="RefSeq" id="WP_064202807.1">
    <property type="nucleotide sequence ID" value="NZ_JARMEW010000048.1"/>
</dbReference>
<dbReference type="Pfam" id="PF13786">
    <property type="entry name" value="DUF4179"/>
    <property type="match status" value="1"/>
</dbReference>
<proteinExistence type="predicted"/>
<reference evidence="3 4" key="1">
    <citation type="submission" date="2018-03" db="EMBL/GenBank/DDBJ databases">
        <title>Brevisbacillus phylogenomics.</title>
        <authorList>
            <person name="Dunlap C."/>
        </authorList>
    </citation>
    <scope>NUCLEOTIDE SEQUENCE [LARGE SCALE GENOMIC DNA]</scope>
    <source>
        <strain evidence="3 4">NRRL B-41110</strain>
    </source>
</reference>
<sequence>MNELQVDKELREKAKKAIVDVPMHFSAGIDQVLGSLPVRPVLKKSYVRKNKWLISVACLLMGMFLLIGTGLVSPTMAHMLKNLPYVSTIFSFVGDSGIKVADQQGLTQPLDQSVNNQGITVSLKEAYYDRLNLSIGFVVTFPPSENGFQHIEKLSYEWQGRTITRTFTTEEAKKSYLLHWRHVEGNTYYGTFQPFFFEELPEEWTLKLVLQKIGGVDGTWQFDIPLTRKPADAVTKVTEPGVSGQSRGFILSVKQIIRTPSTTRIVFGVQGESESIEPAEEETLNQIDLLSDAIRVFDSKGVPLSSITDEKGNRRGGITGSTLFTKDFHPISVDSHSMTIAVDKQLRFEIPLD</sequence>
<dbReference type="InterPro" id="IPR025436">
    <property type="entry name" value="DUF4179"/>
</dbReference>
<keyword evidence="4" id="KW-1185">Reference proteome</keyword>
<dbReference type="Proteomes" id="UP000241645">
    <property type="component" value="Unassembled WGS sequence"/>
</dbReference>
<dbReference type="EMBL" id="PXZO01000069">
    <property type="protein sequence ID" value="PSK02360.1"/>
    <property type="molecule type" value="Genomic_DNA"/>
</dbReference>